<dbReference type="AlphaFoldDB" id="M1YHS6"/>
<dbReference type="InParanoid" id="M1YHS6"/>
<evidence type="ECO:0000313" key="1">
    <source>
        <dbReference type="EMBL" id="CCQ90050.1"/>
    </source>
</evidence>
<protein>
    <submittedName>
        <fullName evidence="1">Uncharacterized protein</fullName>
    </submittedName>
</protein>
<name>M1YHS6_NITG3</name>
<dbReference type="EMBL" id="CAQJ01000025">
    <property type="protein sequence ID" value="CCQ90050.1"/>
    <property type="molecule type" value="Genomic_DNA"/>
</dbReference>
<keyword evidence="2" id="KW-1185">Reference proteome</keyword>
<sequence length="46" mass="5000">MPEHAAKSKASPATASQTLLFDLFRVGLSDMVISGFDNLGRFPYIV</sequence>
<dbReference type="Proteomes" id="UP000011704">
    <property type="component" value="Unassembled WGS sequence"/>
</dbReference>
<organism evidence="1 2">
    <name type="scientific">Nitrospina gracilis (strain 3/211)</name>
    <dbReference type="NCBI Taxonomy" id="1266370"/>
    <lineage>
        <taxon>Bacteria</taxon>
        <taxon>Pseudomonadati</taxon>
        <taxon>Nitrospinota/Tectimicrobiota group</taxon>
        <taxon>Nitrospinota</taxon>
        <taxon>Nitrospinia</taxon>
        <taxon>Nitrospinales</taxon>
        <taxon>Nitrospinaceae</taxon>
        <taxon>Nitrospina</taxon>
    </lineage>
</organism>
<comment type="caution">
    <text evidence="1">The sequence shown here is derived from an EMBL/GenBank/DDBJ whole genome shotgun (WGS) entry which is preliminary data.</text>
</comment>
<dbReference type="HOGENOM" id="CLU_3186365_0_0_0"/>
<accession>M1YHS6</accession>
<proteinExistence type="predicted"/>
<evidence type="ECO:0000313" key="2">
    <source>
        <dbReference type="Proteomes" id="UP000011704"/>
    </source>
</evidence>
<reference evidence="1 2" key="1">
    <citation type="journal article" date="2013" name="Front. Microbiol.">
        <title>The genome of Nitrospina gracilis illuminates the metabolism and evolution of the major marine nitrite oxidizer.</title>
        <authorList>
            <person name="Luecker S."/>
            <person name="Nowka B."/>
            <person name="Rattei T."/>
            <person name="Spieck E."/>
            <person name="and Daims H."/>
        </authorList>
    </citation>
    <scope>NUCLEOTIDE SEQUENCE [LARGE SCALE GENOMIC DNA]</scope>
    <source>
        <strain evidence="1 2">3/211</strain>
    </source>
</reference>
<gene>
    <name evidence="1" type="ORF">NITGR_220006</name>
</gene>